<feature type="transmembrane region" description="Helical" evidence="2">
    <location>
        <begin position="259"/>
        <end position="279"/>
    </location>
</feature>
<evidence type="ECO:0000313" key="3">
    <source>
        <dbReference type="EMBL" id="GEC11695.1"/>
    </source>
</evidence>
<comment type="caution">
    <text evidence="3">The sequence shown here is derived from an EMBL/GenBank/DDBJ whole genome shotgun (WGS) entry which is preliminary data.</text>
</comment>
<accession>A0ABQ0RIQ9</accession>
<feature type="transmembrane region" description="Helical" evidence="2">
    <location>
        <begin position="165"/>
        <end position="183"/>
    </location>
</feature>
<dbReference type="Proteomes" id="UP000316242">
    <property type="component" value="Unassembled WGS sequence"/>
</dbReference>
<organism evidence="3 4">
    <name type="scientific">Glutamicibacter nicotianae</name>
    <name type="common">Arthrobacter nicotianae</name>
    <dbReference type="NCBI Taxonomy" id="37929"/>
    <lineage>
        <taxon>Bacteria</taxon>
        <taxon>Bacillati</taxon>
        <taxon>Actinomycetota</taxon>
        <taxon>Actinomycetes</taxon>
        <taxon>Micrococcales</taxon>
        <taxon>Micrococcaceae</taxon>
        <taxon>Glutamicibacter</taxon>
    </lineage>
</organism>
<feature type="transmembrane region" description="Helical" evidence="2">
    <location>
        <begin position="134"/>
        <end position="153"/>
    </location>
</feature>
<evidence type="ECO:0000256" key="2">
    <source>
        <dbReference type="SAM" id="Phobius"/>
    </source>
</evidence>
<gene>
    <name evidence="3" type="ORF">ANI01nite_08980</name>
</gene>
<feature type="transmembrane region" description="Helical" evidence="2">
    <location>
        <begin position="339"/>
        <end position="360"/>
    </location>
</feature>
<feature type="transmembrane region" description="Helical" evidence="2">
    <location>
        <begin position="203"/>
        <end position="223"/>
    </location>
</feature>
<keyword evidence="4" id="KW-1185">Reference proteome</keyword>
<keyword evidence="2" id="KW-1133">Transmembrane helix</keyword>
<feature type="transmembrane region" description="Helical" evidence="2">
    <location>
        <begin position="58"/>
        <end position="78"/>
    </location>
</feature>
<feature type="region of interest" description="Disordered" evidence="1">
    <location>
        <begin position="369"/>
        <end position="394"/>
    </location>
</feature>
<feature type="transmembrane region" description="Helical" evidence="2">
    <location>
        <begin position="313"/>
        <end position="333"/>
    </location>
</feature>
<feature type="transmembrane region" description="Helical" evidence="2">
    <location>
        <begin position="26"/>
        <end position="46"/>
    </location>
</feature>
<evidence type="ECO:0000256" key="1">
    <source>
        <dbReference type="SAM" id="MobiDB-lite"/>
    </source>
</evidence>
<name>A0ABQ0RIQ9_GLUNI</name>
<feature type="transmembrane region" description="Helical" evidence="2">
    <location>
        <begin position="99"/>
        <end position="122"/>
    </location>
</feature>
<feature type="compositionally biased region" description="Basic residues" evidence="1">
    <location>
        <begin position="385"/>
        <end position="394"/>
    </location>
</feature>
<reference evidence="3 4" key="1">
    <citation type="submission" date="2019-06" db="EMBL/GenBank/DDBJ databases">
        <title>Whole genome shotgun sequence of Glutamicibacter nicotianae NBRC 14234.</title>
        <authorList>
            <person name="Hosoyama A."/>
            <person name="Uohara A."/>
            <person name="Ohji S."/>
            <person name="Ichikawa N."/>
        </authorList>
    </citation>
    <scope>NUCLEOTIDE SEQUENCE [LARGE SCALE GENOMIC DNA]</scope>
    <source>
        <strain evidence="3 4">NBRC 14234</strain>
    </source>
</reference>
<feature type="compositionally biased region" description="Basic and acidic residues" evidence="1">
    <location>
        <begin position="369"/>
        <end position="384"/>
    </location>
</feature>
<dbReference type="RefSeq" id="WP_141356330.1">
    <property type="nucleotide sequence ID" value="NZ_BAAAWM010000001.1"/>
</dbReference>
<evidence type="ECO:0008006" key="5">
    <source>
        <dbReference type="Google" id="ProtNLM"/>
    </source>
</evidence>
<proteinExistence type="predicted"/>
<keyword evidence="2" id="KW-0812">Transmembrane</keyword>
<dbReference type="EMBL" id="BJNE01000002">
    <property type="protein sequence ID" value="GEC11695.1"/>
    <property type="molecule type" value="Genomic_DNA"/>
</dbReference>
<evidence type="ECO:0000313" key="4">
    <source>
        <dbReference type="Proteomes" id="UP000316242"/>
    </source>
</evidence>
<protein>
    <recommendedName>
        <fullName evidence="5">ABC transporter permease</fullName>
    </recommendedName>
</protein>
<feature type="transmembrane region" description="Helical" evidence="2">
    <location>
        <begin position="285"/>
        <end position="308"/>
    </location>
</feature>
<keyword evidence="2" id="KW-0472">Membrane</keyword>
<sequence>MYYVHSQYPDVTLSRRVTELDIERRALWAGLICSLFGLVVGLIIFAGERPPLFGDLSVGIVSAVCGAVSAGASSAYAFRTMLRARETWLKRIPAWRQMVTALGLVLVHVASTIMIMLVVFHLLQQAFYGLHLDVLAGALAVSVSTGISAYLSLEATARINAESLSVVLGIFMCAGVLISMLLAEDQNWWRSMFSSLGTTQAGMGSFWTFNLTLVISGLVLAAFTEFLTRDLVRLAQTYRCRPALERYKIARMVRPRPKLVRWCLLLVSMGIIGIGLVPFDVAMEVHSAFVQMVSVAMIFLLLGTIVLLPGYPVVFHLLSYAAIGAIWGAFQLWNQWSYYNLTGFELSVVAIMFSWISVFIRTTSAMTQDRSEPRTTHSPSELEKAKKKPAAKGD</sequence>